<dbReference type="InParanoid" id="A0A0L0HUQ2"/>
<feature type="active site" evidence="16">
    <location>
        <position position="475"/>
    </location>
</feature>
<evidence type="ECO:0000256" key="11">
    <source>
        <dbReference type="ARBA" id="ARBA00022833"/>
    </source>
</evidence>
<evidence type="ECO:0000256" key="4">
    <source>
        <dbReference type="ARBA" id="ARBA00012063"/>
    </source>
</evidence>
<comment type="similarity">
    <text evidence="3 15">Belongs to the peptidase M49 family.</text>
</comment>
<dbReference type="PANTHER" id="PTHR23422">
    <property type="entry name" value="DIPEPTIDYL PEPTIDASE III-RELATED"/>
    <property type="match status" value="1"/>
</dbReference>
<evidence type="ECO:0000256" key="16">
    <source>
        <dbReference type="PIRSR" id="PIRSR007828-1"/>
    </source>
</evidence>
<keyword evidence="10 15" id="KW-0378">Hydrolase</keyword>
<accession>A0A0L0HUQ2</accession>
<keyword evidence="6 15" id="KW-0031">Aminopeptidase</keyword>
<keyword evidence="19" id="KW-1185">Reference proteome</keyword>
<evidence type="ECO:0000256" key="12">
    <source>
        <dbReference type="ARBA" id="ARBA00023049"/>
    </source>
</evidence>
<comment type="subcellular location">
    <subcellularLocation>
        <location evidence="2">Cytoplasm</location>
    </subcellularLocation>
</comment>
<evidence type="ECO:0000256" key="1">
    <source>
        <dbReference type="ARBA" id="ARBA00001336"/>
    </source>
</evidence>
<dbReference type="PIRSF" id="PIRSF007828">
    <property type="entry name" value="Dipeptidyl-peptidase_III"/>
    <property type="match status" value="1"/>
</dbReference>
<dbReference type="GO" id="GO:0006508">
    <property type="term" value="P:proteolysis"/>
    <property type="evidence" value="ECO:0007669"/>
    <property type="project" value="UniProtKB-KW"/>
</dbReference>
<dbReference type="Proteomes" id="UP000053201">
    <property type="component" value="Unassembled WGS sequence"/>
</dbReference>
<feature type="binding site" evidence="17">
    <location>
        <position position="533"/>
    </location>
    <ligand>
        <name>Zn(2+)</name>
        <dbReference type="ChEBI" id="CHEBI:29105"/>
        <note>catalytic</note>
    </ligand>
</feature>
<feature type="binding site" evidence="17">
    <location>
        <position position="474"/>
    </location>
    <ligand>
        <name>Zn(2+)</name>
        <dbReference type="ChEBI" id="CHEBI:29105"/>
        <note>catalytic</note>
    </ligand>
</feature>
<dbReference type="GeneID" id="27684040"/>
<evidence type="ECO:0000256" key="15">
    <source>
        <dbReference type="PIRNR" id="PIRNR007828"/>
    </source>
</evidence>
<dbReference type="InterPro" id="IPR039461">
    <property type="entry name" value="Peptidase_M49"/>
</dbReference>
<comment type="cofactor">
    <cofactor evidence="15 17">
        <name>Zn(2+)</name>
        <dbReference type="ChEBI" id="CHEBI:29105"/>
    </cofactor>
    <text evidence="15 17">Binds 1 zinc ion per subunit.</text>
</comment>
<evidence type="ECO:0000256" key="17">
    <source>
        <dbReference type="PIRSR" id="PIRSR007828-2"/>
    </source>
</evidence>
<organism evidence="18 19">
    <name type="scientific">Spizellomyces punctatus (strain DAOM BR117)</name>
    <dbReference type="NCBI Taxonomy" id="645134"/>
    <lineage>
        <taxon>Eukaryota</taxon>
        <taxon>Fungi</taxon>
        <taxon>Fungi incertae sedis</taxon>
        <taxon>Chytridiomycota</taxon>
        <taxon>Chytridiomycota incertae sedis</taxon>
        <taxon>Chytridiomycetes</taxon>
        <taxon>Spizellomycetales</taxon>
        <taxon>Spizellomycetaceae</taxon>
        <taxon>Spizellomyces</taxon>
    </lineage>
</organism>
<dbReference type="Pfam" id="PF03571">
    <property type="entry name" value="Peptidase_M49"/>
    <property type="match status" value="1"/>
</dbReference>
<protein>
    <recommendedName>
        <fullName evidence="5 15">Dipeptidyl peptidase 3</fullName>
        <ecNumber evidence="4 15">3.4.14.4</ecNumber>
    </recommendedName>
    <alternativeName>
        <fullName evidence="13 15">Dipeptidyl aminopeptidase III</fullName>
    </alternativeName>
    <alternativeName>
        <fullName evidence="14 15">Dipeptidyl peptidase III</fullName>
    </alternativeName>
</protein>
<dbReference type="GO" id="GO:0004177">
    <property type="term" value="F:aminopeptidase activity"/>
    <property type="evidence" value="ECO:0007669"/>
    <property type="project" value="UniProtKB-KW"/>
</dbReference>
<evidence type="ECO:0000256" key="5">
    <source>
        <dbReference type="ARBA" id="ARBA00014713"/>
    </source>
</evidence>
<dbReference type="PANTHER" id="PTHR23422:SF11">
    <property type="entry name" value="DIPEPTIDYL PEPTIDASE 3"/>
    <property type="match status" value="1"/>
</dbReference>
<dbReference type="GO" id="GO:0008235">
    <property type="term" value="F:metalloexopeptidase activity"/>
    <property type="evidence" value="ECO:0007669"/>
    <property type="project" value="InterPro"/>
</dbReference>
<dbReference type="GO" id="GO:0005737">
    <property type="term" value="C:cytoplasm"/>
    <property type="evidence" value="ECO:0007669"/>
    <property type="project" value="UniProtKB-SubCell"/>
</dbReference>
<keyword evidence="9 15" id="KW-0479">Metal-binding</keyword>
<keyword evidence="12 15" id="KW-0482">Metalloprotease</keyword>
<dbReference type="STRING" id="645134.A0A0L0HUQ2"/>
<evidence type="ECO:0000313" key="18">
    <source>
        <dbReference type="EMBL" id="KND04584.1"/>
    </source>
</evidence>
<dbReference type="VEuPathDB" id="FungiDB:SPPG_00304"/>
<reference evidence="18 19" key="1">
    <citation type="submission" date="2009-08" db="EMBL/GenBank/DDBJ databases">
        <title>The Genome Sequence of Spizellomyces punctatus strain DAOM BR117.</title>
        <authorList>
            <consortium name="The Broad Institute Genome Sequencing Platform"/>
            <person name="Russ C."/>
            <person name="Cuomo C."/>
            <person name="Shea T."/>
            <person name="Young S.K."/>
            <person name="Zeng Q."/>
            <person name="Koehrsen M."/>
            <person name="Haas B."/>
            <person name="Borodovsky M."/>
            <person name="Guigo R."/>
            <person name="Alvarado L."/>
            <person name="Berlin A."/>
            <person name="Bochicchio J."/>
            <person name="Borenstein D."/>
            <person name="Chapman S."/>
            <person name="Chen Z."/>
            <person name="Engels R."/>
            <person name="Freedman E."/>
            <person name="Gellesch M."/>
            <person name="Goldberg J."/>
            <person name="Griggs A."/>
            <person name="Gujja S."/>
            <person name="Heiman D."/>
            <person name="Hepburn T."/>
            <person name="Howarth C."/>
            <person name="Jen D."/>
            <person name="Larson L."/>
            <person name="Lewis B."/>
            <person name="Mehta T."/>
            <person name="Park D."/>
            <person name="Pearson M."/>
            <person name="Roberts A."/>
            <person name="Saif S."/>
            <person name="Shenoy N."/>
            <person name="Sisk P."/>
            <person name="Stolte C."/>
            <person name="Sykes S."/>
            <person name="Thomson T."/>
            <person name="Walk T."/>
            <person name="White J."/>
            <person name="Yandava C."/>
            <person name="Burger G."/>
            <person name="Gray M.W."/>
            <person name="Holland P.W.H."/>
            <person name="King N."/>
            <person name="Lang F.B.F."/>
            <person name="Roger A.J."/>
            <person name="Ruiz-Trillo I."/>
            <person name="Lander E."/>
            <person name="Nusbaum C."/>
        </authorList>
    </citation>
    <scope>NUCLEOTIDE SEQUENCE [LARGE SCALE GENOMIC DNA]</scope>
    <source>
        <strain evidence="18 19">DAOM BR117</strain>
    </source>
</reference>
<dbReference type="GO" id="GO:0008239">
    <property type="term" value="F:dipeptidyl-peptidase activity"/>
    <property type="evidence" value="ECO:0007669"/>
    <property type="project" value="UniProtKB-UniRule"/>
</dbReference>
<evidence type="ECO:0000256" key="9">
    <source>
        <dbReference type="ARBA" id="ARBA00022723"/>
    </source>
</evidence>
<dbReference type="EMBL" id="KQ257450">
    <property type="protein sequence ID" value="KND04584.1"/>
    <property type="molecule type" value="Genomic_DNA"/>
</dbReference>
<evidence type="ECO:0000256" key="10">
    <source>
        <dbReference type="ARBA" id="ARBA00022801"/>
    </source>
</evidence>
<feature type="binding site" evidence="17">
    <location>
        <position position="479"/>
    </location>
    <ligand>
        <name>Zn(2+)</name>
        <dbReference type="ChEBI" id="CHEBI:29105"/>
        <note>catalytic</note>
    </ligand>
</feature>
<dbReference type="Gene3D" id="3.30.540.30">
    <property type="match status" value="3"/>
</dbReference>
<dbReference type="EC" id="3.4.14.4" evidence="4 15"/>
<dbReference type="RefSeq" id="XP_016612623.1">
    <property type="nucleotide sequence ID" value="XM_016748633.1"/>
</dbReference>
<proteinExistence type="inferred from homology"/>
<keyword evidence="8 15" id="KW-0645">Protease</keyword>
<keyword evidence="11 15" id="KW-0862">Zinc</keyword>
<dbReference type="InterPro" id="IPR005317">
    <property type="entry name" value="Dipeptidyl-peptase3"/>
</dbReference>
<evidence type="ECO:0000256" key="13">
    <source>
        <dbReference type="ARBA" id="ARBA00031288"/>
    </source>
</evidence>
<evidence type="ECO:0000256" key="6">
    <source>
        <dbReference type="ARBA" id="ARBA00022438"/>
    </source>
</evidence>
<dbReference type="OrthoDB" id="4694525at2759"/>
<evidence type="ECO:0000313" key="19">
    <source>
        <dbReference type="Proteomes" id="UP000053201"/>
    </source>
</evidence>
<dbReference type="eggNOG" id="KOG3675">
    <property type="taxonomic scope" value="Eukaryota"/>
</dbReference>
<evidence type="ECO:0000256" key="14">
    <source>
        <dbReference type="ARBA" id="ARBA00032119"/>
    </source>
</evidence>
<comment type="catalytic activity">
    <reaction evidence="1 15">
        <text>Release of an N-terminal dipeptide from a peptide comprising four or more residues, with broad specificity. Also acts on dipeptidyl 2-naphthylamides.</text>
        <dbReference type="EC" id="3.4.14.4"/>
    </reaction>
</comment>
<sequence>MPLRFLPISFRRTSHLVSLHLPRALYRRHVTTAMTSKHFLADTDAPICRLEAKQHFESLTEKEQLYAHYVGRASWEGARILSTTISREAPLLYSLFIEIFTDKDNSGNIPRMKDILPLKAKAEVSDDAWKYFLEYAAQVLNNLGNYKSFGDTKFLPRLSVNDFEKIVRASGSETAVKLFEQVRDAVYAAEPDAQLLIGFPAEGHVSGYYSPNISKHDVQLVQALLEQKNISALNTRLFKLSENEYEVRIASAKVTKSPETFEISEGKVVKVIYGDFADNMTKIADNIRLAIPYAANDHQKKMLEAYAESFSTGSIDAHKESQRHWIRDVGPNVESNIGFIETYRDPAGVRAEWEGFVAVVNKEMTQKFEKLVDSAETYVGRLPWAKEFEKDKFNKPDFTSLEVVTFATSGTPPAGINIPNYDDIRMTEGFKNVSLGNVLSAKALNEKVTFIKSDDLAVYDKYRGPAFEVQVGLHELLGHGSGKLLQEEAPGKFNFDHTNPPISPLTGKPVTTWYKPGETWGSVFKAAAASYEECRAESVAMYLCVDREILNIFGHGEEQEASDIIYVCYLQMARAGLLALEFYDPKSKKWGQAHMQARYAILQVFLQAGLVRIEETGADDLLIHLDRSKIETVGVKAVGDFLAKLQIYKATADADNGLAFYTKQTTVSDDWIKYREIVLAQKQPRKVFLQGNTFIQDGKAVFKEYPVTLEGFIQSFVERNV</sequence>
<gene>
    <name evidence="18" type="ORF">SPPG_00304</name>
</gene>
<evidence type="ECO:0000256" key="2">
    <source>
        <dbReference type="ARBA" id="ARBA00004496"/>
    </source>
</evidence>
<evidence type="ECO:0000256" key="3">
    <source>
        <dbReference type="ARBA" id="ARBA00010200"/>
    </source>
</evidence>
<dbReference type="GO" id="GO:0046872">
    <property type="term" value="F:metal ion binding"/>
    <property type="evidence" value="ECO:0007669"/>
    <property type="project" value="UniProtKB-KW"/>
</dbReference>
<name>A0A0L0HUQ2_SPIPD</name>
<keyword evidence="7 15" id="KW-0963">Cytoplasm</keyword>
<evidence type="ECO:0000256" key="8">
    <source>
        <dbReference type="ARBA" id="ARBA00022670"/>
    </source>
</evidence>
<dbReference type="FunFam" id="3.30.540.30:FF:000002">
    <property type="entry name" value="Dipeptidyl peptidase 3"/>
    <property type="match status" value="1"/>
</dbReference>
<dbReference type="OMA" id="QRYWIRD"/>
<dbReference type="FunFam" id="3.30.540.30:FF:000001">
    <property type="entry name" value="Dipeptidyl peptidase 3"/>
    <property type="match status" value="1"/>
</dbReference>
<evidence type="ECO:0000256" key="7">
    <source>
        <dbReference type="ARBA" id="ARBA00022490"/>
    </source>
</evidence>
<dbReference type="AlphaFoldDB" id="A0A0L0HUQ2"/>